<feature type="compositionally biased region" description="Basic and acidic residues" evidence="2">
    <location>
        <begin position="510"/>
        <end position="537"/>
    </location>
</feature>
<reference evidence="3" key="2">
    <citation type="submission" date="2021-01" db="UniProtKB">
        <authorList>
            <consortium name="EnsemblMetazoa"/>
        </authorList>
    </citation>
    <scope>IDENTIFICATION</scope>
</reference>
<protein>
    <submittedName>
        <fullName evidence="3">Uncharacterized protein</fullName>
    </submittedName>
</protein>
<dbReference type="AlphaFoldDB" id="A0A7M7RGR8"/>
<evidence type="ECO:0000256" key="1">
    <source>
        <dbReference type="SAM" id="Coils"/>
    </source>
</evidence>
<dbReference type="OrthoDB" id="5945460at2759"/>
<dbReference type="GeneID" id="589390"/>
<dbReference type="RefSeq" id="XP_794125.4">
    <property type="nucleotide sequence ID" value="XM_789032.5"/>
</dbReference>
<feature type="region of interest" description="Disordered" evidence="2">
    <location>
        <begin position="505"/>
        <end position="570"/>
    </location>
</feature>
<dbReference type="OMA" id="AYTNTEC"/>
<keyword evidence="4" id="KW-1185">Reference proteome</keyword>
<evidence type="ECO:0000256" key="2">
    <source>
        <dbReference type="SAM" id="MobiDB-lite"/>
    </source>
</evidence>
<proteinExistence type="predicted"/>
<dbReference type="PANTHER" id="PTHR34714">
    <property type="entry name" value="EGF-LIKE DOMAIN-CONTAINING PROTEIN"/>
    <property type="match status" value="1"/>
</dbReference>
<accession>A0A7M7RGR8</accession>
<organism evidence="3 4">
    <name type="scientific">Strongylocentrotus purpuratus</name>
    <name type="common">Purple sea urchin</name>
    <dbReference type="NCBI Taxonomy" id="7668"/>
    <lineage>
        <taxon>Eukaryota</taxon>
        <taxon>Metazoa</taxon>
        <taxon>Echinodermata</taxon>
        <taxon>Eleutherozoa</taxon>
        <taxon>Echinozoa</taxon>
        <taxon>Echinoidea</taxon>
        <taxon>Euechinoidea</taxon>
        <taxon>Echinacea</taxon>
        <taxon>Camarodonta</taxon>
        <taxon>Echinidea</taxon>
        <taxon>Strongylocentrotidae</taxon>
        <taxon>Strongylocentrotus</taxon>
    </lineage>
</organism>
<dbReference type="InterPro" id="IPR036265">
    <property type="entry name" value="HIT-like_sf"/>
</dbReference>
<evidence type="ECO:0000313" key="4">
    <source>
        <dbReference type="Proteomes" id="UP000007110"/>
    </source>
</evidence>
<feature type="coiled-coil region" evidence="1">
    <location>
        <begin position="454"/>
        <end position="488"/>
    </location>
</feature>
<sequence length="596" mass="67868">MAGSRMNKRFCVIGVALLLATCYGWIRLLLLTFSYDTLPRQTAHHLRFSLSLPQEAEWYEQQCFGKIDEKLSISTLEDTIGRWQIALHPDCLKVFQKFTTIYSISRRTGHVVIPETFQTKVLKWLGNDEELLKEVKLQHITSIFNRYTHESAIFNPLRAKRPGATDPGEDIDQYIEELISSSQNCDFCDFKFKTAEDTFGRIESEHAVTASNTFKYDAYHALIILKSHHPLKFSEEQFLDMFDVAMKWFLKVHSTDKQYVYPHLMWDTLPKASASQIHPHAQASVSSERHYGLMEHIRLSALEYSLKNNGQNYFTDLIQVHNALGLTTKFGEATAMAYLTPKKDYEVMIISPMAGKDFIRLLYYTIRAFIDDLHLYAWSLAIFLPKLEPYGIPKAEDIPAVARIISRGPPTNPRNDISAMELFAASNVNIDPFSVIEHIKMSVSMKGRLQAGDLKKIAERKEQLQHEMDELEKQEEELELKENIEKDAGNLEVGDDGGEVKMVGVLEDPGGDRGIVRRGGDGNGATERREDGLKLMKEQLISQRGAGNDEKEQRLGDDDPEGKDFEGKYLEGHDTRRRVVWPGDGVGIEEEIGDKT</sequence>
<reference evidence="4" key="1">
    <citation type="submission" date="2015-02" db="EMBL/GenBank/DDBJ databases">
        <title>Genome sequencing for Strongylocentrotus purpuratus.</title>
        <authorList>
            <person name="Murali S."/>
            <person name="Liu Y."/>
            <person name="Vee V."/>
            <person name="English A."/>
            <person name="Wang M."/>
            <person name="Skinner E."/>
            <person name="Han Y."/>
            <person name="Muzny D.M."/>
            <person name="Worley K.C."/>
            <person name="Gibbs R.A."/>
        </authorList>
    </citation>
    <scope>NUCLEOTIDE SEQUENCE</scope>
</reference>
<keyword evidence="1" id="KW-0175">Coiled coil</keyword>
<dbReference type="Proteomes" id="UP000007110">
    <property type="component" value="Unassembled WGS sequence"/>
</dbReference>
<dbReference type="PANTHER" id="PTHR34714:SF3">
    <property type="match status" value="1"/>
</dbReference>
<feature type="compositionally biased region" description="Basic and acidic residues" evidence="2">
    <location>
        <begin position="547"/>
        <end position="570"/>
    </location>
</feature>
<dbReference type="SUPFAM" id="SSF54197">
    <property type="entry name" value="HIT-like"/>
    <property type="match status" value="1"/>
</dbReference>
<dbReference type="KEGG" id="spu:589390"/>
<dbReference type="InParanoid" id="A0A7M7RGR8"/>
<name>A0A7M7RGR8_STRPU</name>
<dbReference type="EnsemblMetazoa" id="XM_789032">
    <property type="protein sequence ID" value="XP_794125"/>
    <property type="gene ID" value="LOC589390"/>
</dbReference>
<evidence type="ECO:0000313" key="3">
    <source>
        <dbReference type="EnsemblMetazoa" id="XP_794125"/>
    </source>
</evidence>